<dbReference type="AlphaFoldDB" id="A0A830FJE8"/>
<name>A0A830FJE8_HALAR</name>
<reference evidence="1" key="1">
    <citation type="journal article" date="2014" name="Int. J. Syst. Evol. Microbiol.">
        <title>Complete genome sequence of Corynebacterium casei LMG S-19264T (=DSM 44701T), isolated from a smear-ripened cheese.</title>
        <authorList>
            <consortium name="US DOE Joint Genome Institute (JGI-PGF)"/>
            <person name="Walter F."/>
            <person name="Albersmeier A."/>
            <person name="Kalinowski J."/>
            <person name="Ruckert C."/>
        </authorList>
    </citation>
    <scope>NUCLEOTIDE SEQUENCE</scope>
    <source>
        <strain evidence="1">JCM 15759</strain>
    </source>
</reference>
<proteinExistence type="predicted"/>
<sequence length="201" mass="23102">MWFHDQVGRTVDKQNQQLMTMNDPDDIEDLVREEDAGDCIKDQVTMAYWFYNNDVTEPDDREKRTSEIMDALEDQMRHEPETVIGNLVGIDVLKRVPTRGSGTYIRNHRTEDNFYTPNEDGYLAQLKEEIVRLLMDIREEERTSNDDNESGGNDRKSITLRAVASDAINVTPDNLVYALTGTIEFISEVPELEGDKKNRVG</sequence>
<accession>A0A830FJE8</accession>
<comment type="caution">
    <text evidence="1">The sequence shown here is derived from an EMBL/GenBank/DDBJ whole genome shotgun (WGS) entry which is preliminary data.</text>
</comment>
<evidence type="ECO:0000313" key="1">
    <source>
        <dbReference type="EMBL" id="GGM52786.1"/>
    </source>
</evidence>
<reference evidence="1" key="2">
    <citation type="submission" date="2020-09" db="EMBL/GenBank/DDBJ databases">
        <authorList>
            <person name="Sun Q."/>
            <person name="Ohkuma M."/>
        </authorList>
    </citation>
    <scope>NUCLEOTIDE SEQUENCE</scope>
    <source>
        <strain evidence="1">JCM 15759</strain>
    </source>
</reference>
<organism evidence="1 2">
    <name type="scientific">Haloarcula argentinensis</name>
    <dbReference type="NCBI Taxonomy" id="43776"/>
    <lineage>
        <taxon>Archaea</taxon>
        <taxon>Methanobacteriati</taxon>
        <taxon>Methanobacteriota</taxon>
        <taxon>Stenosarchaea group</taxon>
        <taxon>Halobacteria</taxon>
        <taxon>Halobacteriales</taxon>
        <taxon>Haloarculaceae</taxon>
        <taxon>Haloarcula</taxon>
    </lineage>
</organism>
<protein>
    <submittedName>
        <fullName evidence="1">Uncharacterized protein</fullName>
    </submittedName>
</protein>
<gene>
    <name evidence="1" type="ORF">GCM10009006_37400</name>
</gene>
<dbReference type="Proteomes" id="UP000656367">
    <property type="component" value="Unassembled WGS sequence"/>
</dbReference>
<evidence type="ECO:0000313" key="2">
    <source>
        <dbReference type="Proteomes" id="UP000656367"/>
    </source>
</evidence>
<dbReference type="EMBL" id="BMON01000011">
    <property type="protein sequence ID" value="GGM52786.1"/>
    <property type="molecule type" value="Genomic_DNA"/>
</dbReference>